<sequence>MNRLIYIVLIGMLLSITYAIYTLPIPIEAEEPKYFIMTSTAYSRHPNCIAPKWDDGLTAMGTPIREGVVAINIDWIDDKWQVRSPLKLGQKIYIEGMGYFNVEDTGPFTEKNFHFDIWNLDVYKEDYEQAKEWGIKRIKVYVLGE</sequence>
<name>X1VFH6_9ZZZZ</name>
<dbReference type="AlphaFoldDB" id="X1VFH6"/>
<dbReference type="CDD" id="cd22786">
    <property type="entry name" value="DPBB_YuiC-like"/>
    <property type="match status" value="1"/>
</dbReference>
<evidence type="ECO:0008006" key="2">
    <source>
        <dbReference type="Google" id="ProtNLM"/>
    </source>
</evidence>
<organism evidence="1">
    <name type="scientific">marine sediment metagenome</name>
    <dbReference type="NCBI Taxonomy" id="412755"/>
    <lineage>
        <taxon>unclassified sequences</taxon>
        <taxon>metagenomes</taxon>
        <taxon>ecological metagenomes</taxon>
    </lineage>
</organism>
<evidence type="ECO:0000313" key="1">
    <source>
        <dbReference type="EMBL" id="GAJ13146.1"/>
    </source>
</evidence>
<gene>
    <name evidence="1" type="ORF">S12H4_45940</name>
</gene>
<accession>X1VFH6</accession>
<reference evidence="1" key="1">
    <citation type="journal article" date="2014" name="Front. Microbiol.">
        <title>High frequency of phylogenetically diverse reductive dehalogenase-homologous genes in deep subseafloor sedimentary metagenomes.</title>
        <authorList>
            <person name="Kawai M."/>
            <person name="Futagami T."/>
            <person name="Toyoda A."/>
            <person name="Takaki Y."/>
            <person name="Nishi S."/>
            <person name="Hori S."/>
            <person name="Arai W."/>
            <person name="Tsubouchi T."/>
            <person name="Morono Y."/>
            <person name="Uchiyama I."/>
            <person name="Ito T."/>
            <person name="Fujiyama A."/>
            <person name="Inagaki F."/>
            <person name="Takami H."/>
        </authorList>
    </citation>
    <scope>NUCLEOTIDE SEQUENCE</scope>
    <source>
        <strain evidence="1">Expedition CK06-06</strain>
    </source>
</reference>
<protein>
    <recommendedName>
        <fullName evidence="2">3D domain-containing protein</fullName>
    </recommendedName>
</protein>
<dbReference type="EMBL" id="BARW01028458">
    <property type="protein sequence ID" value="GAJ13146.1"/>
    <property type="molecule type" value="Genomic_DNA"/>
</dbReference>
<comment type="caution">
    <text evidence="1">The sequence shown here is derived from an EMBL/GenBank/DDBJ whole genome shotgun (WGS) entry which is preliminary data.</text>
</comment>
<proteinExistence type="predicted"/>